<gene>
    <name evidence="1" type="ORF">UFOPK3610_01606</name>
</gene>
<dbReference type="EMBL" id="CAFBMR010000088">
    <property type="protein sequence ID" value="CAB4924621.1"/>
    <property type="molecule type" value="Genomic_DNA"/>
</dbReference>
<name>A0A6J7I1L8_9ZZZZ</name>
<organism evidence="1">
    <name type="scientific">freshwater metagenome</name>
    <dbReference type="NCBI Taxonomy" id="449393"/>
    <lineage>
        <taxon>unclassified sequences</taxon>
        <taxon>metagenomes</taxon>
        <taxon>ecological metagenomes</taxon>
    </lineage>
</organism>
<accession>A0A6J7I1L8</accession>
<dbReference type="AlphaFoldDB" id="A0A6J7I1L8"/>
<reference evidence="1" key="1">
    <citation type="submission" date="2020-05" db="EMBL/GenBank/DDBJ databases">
        <authorList>
            <person name="Chiriac C."/>
            <person name="Salcher M."/>
            <person name="Ghai R."/>
            <person name="Kavagutti S V."/>
        </authorList>
    </citation>
    <scope>NUCLEOTIDE SEQUENCE</scope>
</reference>
<protein>
    <submittedName>
        <fullName evidence="1">Unannotated protein</fullName>
    </submittedName>
</protein>
<sequence>MKTDRYPQNRNIIFASSAVHVADFPRPTTNPSIHLTVSTGVSCAR</sequence>
<evidence type="ECO:0000313" key="1">
    <source>
        <dbReference type="EMBL" id="CAB4924621.1"/>
    </source>
</evidence>
<proteinExistence type="predicted"/>